<dbReference type="Proteomes" id="UP000094580">
    <property type="component" value="Unassembled WGS sequence"/>
</dbReference>
<organism evidence="2 3">
    <name type="scientific">Gottfriedia luciferensis</name>
    <dbReference type="NCBI Taxonomy" id="178774"/>
    <lineage>
        <taxon>Bacteria</taxon>
        <taxon>Bacillati</taxon>
        <taxon>Bacillota</taxon>
        <taxon>Bacilli</taxon>
        <taxon>Bacillales</taxon>
        <taxon>Bacillaceae</taxon>
        <taxon>Gottfriedia</taxon>
    </lineage>
</organism>
<sequence>MQSNRFQVNNFLVISFLFIIFAGAIYVWVKGDLKYSTIENRELAQMPKMSLKKLASGEYSKEFELYFNDQFPGRLKLIEANATINKDLLGQNVVQDVYVANNGLLLSTVPKQTKESAKVIANRINKFALQASKLGVNTYFSLAPNKSVTFEDQFPSYFPSYGNEASDYLFSYIDPIAHPLDLRITMNKHKNEPNLYPFTDHHWKAKAAFYSYQTIINTIYMNSNEVGKAMNADDFIWKEEGLPFYGSDARKTTRANVTKTDTITVVKSKEKQDLNVCYNAICNRGLYAEEPLKNVSLYTNRYVTYMGGDHPETAIYNDKVKNRKLLIIKDSYANASIQFFVNHYKETRVLDLRYYNKMPIIDYIKKYKIDDVVIMNNVNSIYVTPTLTNFDNPGQGENQ</sequence>
<evidence type="ECO:0000313" key="3">
    <source>
        <dbReference type="Proteomes" id="UP000094580"/>
    </source>
</evidence>
<dbReference type="Pfam" id="PF14286">
    <property type="entry name" value="DHHW"/>
    <property type="match status" value="1"/>
</dbReference>
<evidence type="ECO:0000313" key="2">
    <source>
        <dbReference type="EMBL" id="ODG90082.1"/>
    </source>
</evidence>
<dbReference type="EMBL" id="MDKC01000036">
    <property type="protein sequence ID" value="ODG90082.1"/>
    <property type="molecule type" value="Genomic_DNA"/>
</dbReference>
<proteinExistence type="predicted"/>
<keyword evidence="3" id="KW-1185">Reference proteome</keyword>
<dbReference type="InterPro" id="IPR025945">
    <property type="entry name" value="DHHW"/>
</dbReference>
<name>A0ABX2ZL03_9BACI</name>
<gene>
    <name evidence="2" type="ORF">BED47_14565</name>
</gene>
<accession>A0ABX2ZL03</accession>
<comment type="caution">
    <text evidence="2">The sequence shown here is derived from an EMBL/GenBank/DDBJ whole genome shotgun (WGS) entry which is preliminary data.</text>
</comment>
<protein>
    <recommendedName>
        <fullName evidence="4">DHHW protein</fullName>
    </recommendedName>
</protein>
<keyword evidence="1" id="KW-1133">Transmembrane helix</keyword>
<keyword evidence="1" id="KW-0812">Transmembrane</keyword>
<dbReference type="RefSeq" id="WP_069035411.1">
    <property type="nucleotide sequence ID" value="NZ_MDKC01000036.1"/>
</dbReference>
<keyword evidence="1" id="KW-0472">Membrane</keyword>
<evidence type="ECO:0000256" key="1">
    <source>
        <dbReference type="SAM" id="Phobius"/>
    </source>
</evidence>
<evidence type="ECO:0008006" key="4">
    <source>
        <dbReference type="Google" id="ProtNLM"/>
    </source>
</evidence>
<feature type="transmembrane region" description="Helical" evidence="1">
    <location>
        <begin position="12"/>
        <end position="29"/>
    </location>
</feature>
<reference evidence="2 3" key="1">
    <citation type="submission" date="2016-07" db="EMBL/GenBank/DDBJ databases">
        <authorList>
            <person name="Townsley L."/>
            <person name="Shank E.A."/>
        </authorList>
    </citation>
    <scope>NUCLEOTIDE SEQUENCE [LARGE SCALE GENOMIC DNA]</scope>
    <source>
        <strain evidence="2 3">CH01</strain>
    </source>
</reference>